<dbReference type="GO" id="GO:0016192">
    <property type="term" value="P:vesicle-mediated transport"/>
    <property type="evidence" value="ECO:0007669"/>
    <property type="project" value="UniProtKB-ARBA"/>
</dbReference>
<reference evidence="9" key="1">
    <citation type="submission" date="2022-11" db="UniProtKB">
        <authorList>
            <consortium name="EnsemblMetazoa"/>
        </authorList>
    </citation>
    <scope>IDENTIFICATION</scope>
</reference>
<organism evidence="9 10">
    <name type="scientific">Exaiptasia diaphana</name>
    <name type="common">Tropical sea anemone</name>
    <name type="synonym">Aiptasia pulchella</name>
    <dbReference type="NCBI Taxonomy" id="2652724"/>
    <lineage>
        <taxon>Eukaryota</taxon>
        <taxon>Metazoa</taxon>
        <taxon>Cnidaria</taxon>
        <taxon>Anthozoa</taxon>
        <taxon>Hexacorallia</taxon>
        <taxon>Actiniaria</taxon>
        <taxon>Aiptasiidae</taxon>
        <taxon>Exaiptasia</taxon>
    </lineage>
</organism>
<evidence type="ECO:0000256" key="4">
    <source>
        <dbReference type="ARBA" id="ARBA00022989"/>
    </source>
</evidence>
<feature type="chain" id="PRO_5036791111" evidence="8">
    <location>
        <begin position="21"/>
        <end position="192"/>
    </location>
</feature>
<dbReference type="InterPro" id="IPR050685">
    <property type="entry name" value="LDLR"/>
</dbReference>
<evidence type="ECO:0000256" key="3">
    <source>
        <dbReference type="ARBA" id="ARBA00022737"/>
    </source>
</evidence>
<dbReference type="PANTHER" id="PTHR24270">
    <property type="entry name" value="LOW-DENSITY LIPOPROTEIN RECEPTOR-RELATED"/>
    <property type="match status" value="1"/>
</dbReference>
<evidence type="ECO:0000256" key="8">
    <source>
        <dbReference type="SAM" id="SignalP"/>
    </source>
</evidence>
<dbReference type="PANTHER" id="PTHR24270:SF62">
    <property type="entry name" value="LOW-DENSITY LIPOPROTEIN RECEPTOR-RELATED PROTEIN 2"/>
    <property type="match status" value="1"/>
</dbReference>
<sequence length="192" mass="21340">MRWAVFAVYYICTLIDLTDGKSMQRNRVSAVDLPPESCAVDRYKCDNGKKCIPLKWICDGYSDCQDMRDERNCIPTNQTTLVENKDTISSYDYKVSPESSCDRSKFTCDMGAKCLPLTWLCDSIDDCVDKRDEHNCPAKKQGIPLAKAAEEAAITAAQEAKRAAFAAGELMKSAKEAALKARKAMKIVTSNL</sequence>
<dbReference type="RefSeq" id="XP_020913511.1">
    <property type="nucleotide sequence ID" value="XM_021057852.2"/>
</dbReference>
<dbReference type="KEGG" id="epa:110251179"/>
<dbReference type="OMA" id="ACANNRY"/>
<dbReference type="SMART" id="SM00192">
    <property type="entry name" value="LDLa"/>
    <property type="match status" value="2"/>
</dbReference>
<dbReference type="PRINTS" id="PR00261">
    <property type="entry name" value="LDLRECEPTOR"/>
</dbReference>
<keyword evidence="8" id="KW-0732">Signal</keyword>
<evidence type="ECO:0000313" key="10">
    <source>
        <dbReference type="Proteomes" id="UP000887567"/>
    </source>
</evidence>
<protein>
    <submittedName>
        <fullName evidence="9">Uncharacterized protein</fullName>
    </submittedName>
</protein>
<evidence type="ECO:0000256" key="7">
    <source>
        <dbReference type="PROSITE-ProRule" id="PRU00124"/>
    </source>
</evidence>
<dbReference type="GO" id="GO:0005886">
    <property type="term" value="C:plasma membrane"/>
    <property type="evidence" value="ECO:0007669"/>
    <property type="project" value="TreeGrafter"/>
</dbReference>
<feature type="signal peptide" evidence="8">
    <location>
        <begin position="1"/>
        <end position="20"/>
    </location>
</feature>
<keyword evidence="3" id="KW-0677">Repeat</keyword>
<evidence type="ECO:0000313" key="9">
    <source>
        <dbReference type="EnsemblMetazoa" id="XP_020913511.1"/>
    </source>
</evidence>
<comment type="subcellular location">
    <subcellularLocation>
        <location evidence="1">Membrane</location>
        <topology evidence="1">Single-pass membrane protein</topology>
    </subcellularLocation>
</comment>
<evidence type="ECO:0000256" key="6">
    <source>
        <dbReference type="ARBA" id="ARBA00023157"/>
    </source>
</evidence>
<dbReference type="Gene3D" id="4.10.400.10">
    <property type="entry name" value="Low-density Lipoprotein Receptor"/>
    <property type="match status" value="2"/>
</dbReference>
<evidence type="ECO:0000256" key="5">
    <source>
        <dbReference type="ARBA" id="ARBA00023136"/>
    </source>
</evidence>
<dbReference type="PROSITE" id="PS50068">
    <property type="entry name" value="LDLRA_2"/>
    <property type="match status" value="2"/>
</dbReference>
<dbReference type="GeneID" id="110251179"/>
<keyword evidence="10" id="KW-1185">Reference proteome</keyword>
<dbReference type="Pfam" id="PF00057">
    <property type="entry name" value="Ldl_recept_a"/>
    <property type="match status" value="2"/>
</dbReference>
<dbReference type="AlphaFoldDB" id="A0A913Y1Y9"/>
<keyword evidence="2" id="KW-0812">Transmembrane</keyword>
<keyword evidence="4" id="KW-1133">Transmembrane helix</keyword>
<evidence type="ECO:0000256" key="1">
    <source>
        <dbReference type="ARBA" id="ARBA00004167"/>
    </source>
</evidence>
<keyword evidence="5" id="KW-0472">Membrane</keyword>
<comment type="caution">
    <text evidence="7">Lacks conserved residue(s) required for the propagation of feature annotation.</text>
</comment>
<dbReference type="SUPFAM" id="SSF57424">
    <property type="entry name" value="LDL receptor-like module"/>
    <property type="match status" value="2"/>
</dbReference>
<keyword evidence="6 7" id="KW-1015">Disulfide bond</keyword>
<feature type="disulfide bond" evidence="7">
    <location>
        <begin position="121"/>
        <end position="136"/>
    </location>
</feature>
<proteinExistence type="predicted"/>
<evidence type="ECO:0000256" key="2">
    <source>
        <dbReference type="ARBA" id="ARBA00022692"/>
    </source>
</evidence>
<accession>A0A913Y1Y9</accession>
<dbReference type="InterPro" id="IPR002172">
    <property type="entry name" value="LDrepeatLR_classA_rpt"/>
</dbReference>
<name>A0A913Y1Y9_EXADI</name>
<dbReference type="InterPro" id="IPR036055">
    <property type="entry name" value="LDL_receptor-like_sf"/>
</dbReference>
<dbReference type="EnsemblMetazoa" id="XM_021057852.2">
    <property type="protein sequence ID" value="XP_020913511.1"/>
    <property type="gene ID" value="LOC110251179"/>
</dbReference>
<dbReference type="CDD" id="cd00112">
    <property type="entry name" value="LDLa"/>
    <property type="match status" value="2"/>
</dbReference>
<feature type="disulfide bond" evidence="7">
    <location>
        <begin position="58"/>
        <end position="73"/>
    </location>
</feature>
<dbReference type="OrthoDB" id="5987602at2759"/>
<dbReference type="Proteomes" id="UP000887567">
    <property type="component" value="Unplaced"/>
</dbReference>